<accession>A0AAW2ZH58</accession>
<dbReference type="SUPFAM" id="SSF53474">
    <property type="entry name" value="alpha/beta-Hydrolases"/>
    <property type="match status" value="1"/>
</dbReference>
<feature type="chain" id="PRO_5043822844" evidence="1">
    <location>
        <begin position="23"/>
        <end position="290"/>
    </location>
</feature>
<dbReference type="InterPro" id="IPR002921">
    <property type="entry name" value="Fungal_lipase-type"/>
</dbReference>
<sequence length="290" mass="32549">MNRGVVVALLILLIAVVSDVHASKSRSRQSLNGRTIDLSWNTVPDTIPTIPQPIDTPTLKFAAEAYEEEDFNGQISGPMAGPWENILSTDKFEGTAVTKVFRSQKLQTLIVAYKGTSNLNNVVEDLKAMISVECVYNDIECGRVGLGFKNTFELDVDDVHDAIYPYIQKNYRIVFTGHSLGGATSTLALFYFATAYPKYKKFELVTYASPRVGNADFVESFSTNVNSYISKRRFVTRWRVGKLNSVDAVTMVPPQFYHMSRALPIRCPHTDPLRCHFMTSYESGYRKISV</sequence>
<dbReference type="PANTHER" id="PTHR45856">
    <property type="entry name" value="ALPHA/BETA-HYDROLASES SUPERFAMILY PROTEIN"/>
    <property type="match status" value="1"/>
</dbReference>
<evidence type="ECO:0000259" key="2">
    <source>
        <dbReference type="Pfam" id="PF01764"/>
    </source>
</evidence>
<organism evidence="3 4">
    <name type="scientific">Acrasis kona</name>
    <dbReference type="NCBI Taxonomy" id="1008807"/>
    <lineage>
        <taxon>Eukaryota</taxon>
        <taxon>Discoba</taxon>
        <taxon>Heterolobosea</taxon>
        <taxon>Tetramitia</taxon>
        <taxon>Eutetramitia</taxon>
        <taxon>Acrasidae</taxon>
        <taxon>Acrasis</taxon>
    </lineage>
</organism>
<gene>
    <name evidence="3" type="ORF">AKO1_013777</name>
</gene>
<keyword evidence="4" id="KW-1185">Reference proteome</keyword>
<feature type="domain" description="Fungal lipase-type" evidence="2">
    <location>
        <begin position="110"/>
        <end position="236"/>
    </location>
</feature>
<dbReference type="Pfam" id="PF01764">
    <property type="entry name" value="Lipase_3"/>
    <property type="match status" value="1"/>
</dbReference>
<feature type="signal peptide" evidence="1">
    <location>
        <begin position="1"/>
        <end position="22"/>
    </location>
</feature>
<comment type="caution">
    <text evidence="3">The sequence shown here is derived from an EMBL/GenBank/DDBJ whole genome shotgun (WGS) entry which is preliminary data.</text>
</comment>
<evidence type="ECO:0000313" key="4">
    <source>
        <dbReference type="Proteomes" id="UP001431209"/>
    </source>
</evidence>
<keyword evidence="1" id="KW-0732">Signal</keyword>
<dbReference type="CDD" id="cd00519">
    <property type="entry name" value="Lipase_3"/>
    <property type="match status" value="1"/>
</dbReference>
<name>A0AAW2ZH58_9EUKA</name>
<dbReference type="InterPro" id="IPR051218">
    <property type="entry name" value="Sec_MonoDiacylglyc_Lipase"/>
</dbReference>
<evidence type="ECO:0000313" key="3">
    <source>
        <dbReference type="EMBL" id="KAL0489242.1"/>
    </source>
</evidence>
<dbReference type="GO" id="GO:0006629">
    <property type="term" value="P:lipid metabolic process"/>
    <property type="evidence" value="ECO:0007669"/>
    <property type="project" value="InterPro"/>
</dbReference>
<dbReference type="Proteomes" id="UP001431209">
    <property type="component" value="Unassembled WGS sequence"/>
</dbReference>
<dbReference type="PANTHER" id="PTHR45856:SF24">
    <property type="entry name" value="FUNGAL LIPASE-LIKE DOMAIN-CONTAINING PROTEIN"/>
    <property type="match status" value="1"/>
</dbReference>
<evidence type="ECO:0000256" key="1">
    <source>
        <dbReference type="SAM" id="SignalP"/>
    </source>
</evidence>
<proteinExistence type="predicted"/>
<dbReference type="Gene3D" id="3.40.50.1820">
    <property type="entry name" value="alpha/beta hydrolase"/>
    <property type="match status" value="1"/>
</dbReference>
<dbReference type="AlphaFoldDB" id="A0AAW2ZH58"/>
<dbReference type="InterPro" id="IPR029058">
    <property type="entry name" value="AB_hydrolase_fold"/>
</dbReference>
<protein>
    <submittedName>
        <fullName evidence="3">Lipase</fullName>
    </submittedName>
</protein>
<reference evidence="3 4" key="1">
    <citation type="submission" date="2024-03" db="EMBL/GenBank/DDBJ databases">
        <title>The Acrasis kona genome and developmental transcriptomes reveal deep origins of eukaryotic multicellular pathways.</title>
        <authorList>
            <person name="Sheikh S."/>
            <person name="Fu C.-J."/>
            <person name="Brown M.W."/>
            <person name="Baldauf S.L."/>
        </authorList>
    </citation>
    <scope>NUCLEOTIDE SEQUENCE [LARGE SCALE GENOMIC DNA]</scope>
    <source>
        <strain evidence="3 4">ATCC MYA-3509</strain>
    </source>
</reference>
<dbReference type="EMBL" id="JAOPGA020001535">
    <property type="protein sequence ID" value="KAL0489242.1"/>
    <property type="molecule type" value="Genomic_DNA"/>
</dbReference>